<comment type="caution">
    <text evidence="1">The sequence shown here is derived from an EMBL/GenBank/DDBJ whole genome shotgun (WGS) entry which is preliminary data.</text>
</comment>
<dbReference type="NCBIfam" id="NF009435">
    <property type="entry name" value="PRK12794.1"/>
    <property type="match status" value="1"/>
</dbReference>
<dbReference type="Pfam" id="PF07309">
    <property type="entry name" value="FlaF"/>
    <property type="match status" value="1"/>
</dbReference>
<keyword evidence="1" id="KW-0966">Cell projection</keyword>
<evidence type="ECO:0000313" key="2">
    <source>
        <dbReference type="Proteomes" id="UP001596024"/>
    </source>
</evidence>
<sequence>MSYQAYQTTAARTEDPRSAEYRLFGQVTRALMVARECGPSELSKRADALDWNRRMWTAFAADCSSEDNKLPESLRAAIISLSIFVSRQTSEAIRDNDAVDTLVEINRTIMQGLAPQGQGAASAA</sequence>
<proteinExistence type="predicted"/>
<keyword evidence="1" id="KW-0969">Cilium</keyword>
<reference evidence="2" key="1">
    <citation type="journal article" date="2019" name="Int. J. Syst. Evol. Microbiol.">
        <title>The Global Catalogue of Microorganisms (GCM) 10K type strain sequencing project: providing services to taxonomists for standard genome sequencing and annotation.</title>
        <authorList>
            <consortium name="The Broad Institute Genomics Platform"/>
            <consortium name="The Broad Institute Genome Sequencing Center for Infectious Disease"/>
            <person name="Wu L."/>
            <person name="Ma J."/>
        </authorList>
    </citation>
    <scope>NUCLEOTIDE SEQUENCE [LARGE SCALE GENOMIC DNA]</scope>
    <source>
        <strain evidence="2">CCUG 62981</strain>
    </source>
</reference>
<organism evidence="1 2">
    <name type="scientific">Glycocaulis abyssi</name>
    <dbReference type="NCBI Taxonomy" id="1433403"/>
    <lineage>
        <taxon>Bacteria</taxon>
        <taxon>Pseudomonadati</taxon>
        <taxon>Pseudomonadota</taxon>
        <taxon>Alphaproteobacteria</taxon>
        <taxon>Maricaulales</taxon>
        <taxon>Maricaulaceae</taxon>
        <taxon>Glycocaulis</taxon>
    </lineage>
</organism>
<evidence type="ECO:0000313" key="1">
    <source>
        <dbReference type="EMBL" id="MFC4725018.1"/>
    </source>
</evidence>
<name>A0ABV9NDA0_9PROT</name>
<protein>
    <submittedName>
        <fullName evidence="1">Flagellar biosynthesis regulator FlaF</fullName>
    </submittedName>
</protein>
<keyword evidence="2" id="KW-1185">Reference proteome</keyword>
<dbReference type="Proteomes" id="UP001596024">
    <property type="component" value="Unassembled WGS sequence"/>
</dbReference>
<dbReference type="InterPro" id="IPR010845">
    <property type="entry name" value="FlaF"/>
</dbReference>
<dbReference type="RefSeq" id="WP_371392272.1">
    <property type="nucleotide sequence ID" value="NZ_CP163421.1"/>
</dbReference>
<keyword evidence="1" id="KW-0282">Flagellum</keyword>
<gene>
    <name evidence="1" type="primary">flaF</name>
    <name evidence="1" type="ORF">ACFPB0_06935</name>
</gene>
<accession>A0ABV9NDA0</accession>
<dbReference type="EMBL" id="JBHSGQ010000003">
    <property type="protein sequence ID" value="MFC4725018.1"/>
    <property type="molecule type" value="Genomic_DNA"/>
</dbReference>